<dbReference type="InterPro" id="IPR006016">
    <property type="entry name" value="UspA"/>
</dbReference>
<evidence type="ECO:0000259" key="2">
    <source>
        <dbReference type="Pfam" id="PF00582"/>
    </source>
</evidence>
<proteinExistence type="inferred from homology"/>
<accession>A0ABP8YIY9</accession>
<name>A0ABP8YIY9_9MICO</name>
<evidence type="ECO:0000256" key="1">
    <source>
        <dbReference type="ARBA" id="ARBA00008791"/>
    </source>
</evidence>
<dbReference type="Proteomes" id="UP001500556">
    <property type="component" value="Unassembled WGS sequence"/>
</dbReference>
<reference evidence="4" key="1">
    <citation type="journal article" date="2019" name="Int. J. Syst. Evol. Microbiol.">
        <title>The Global Catalogue of Microorganisms (GCM) 10K type strain sequencing project: providing services to taxonomists for standard genome sequencing and annotation.</title>
        <authorList>
            <consortium name="The Broad Institute Genomics Platform"/>
            <consortium name="The Broad Institute Genome Sequencing Center for Infectious Disease"/>
            <person name="Wu L."/>
            <person name="Ma J."/>
        </authorList>
    </citation>
    <scope>NUCLEOTIDE SEQUENCE [LARGE SCALE GENOMIC DNA]</scope>
    <source>
        <strain evidence="4">JCM 18961</strain>
    </source>
</reference>
<dbReference type="Gene3D" id="3.40.50.620">
    <property type="entry name" value="HUPs"/>
    <property type="match status" value="2"/>
</dbReference>
<keyword evidence="4" id="KW-1185">Reference proteome</keyword>
<sequence>MVDNEAPRRTEPAPAGCVVVGCDGSWESLEAVDVAKREALWRGQELVVVTLEEGLGRRAHRPRDWAGASQEVAEEARSAGARALERLGAVDFPVRTVVAASAASPALEPLARQASVLVLGRHGAGGLGTFTMGSPSEALARRLGCAVMVAGPTGTTNRIPTERPNAAQAAAMARRHPVVVVGVDSSPSAEAVLGEAVAEAQTRGWPLTVVHAVGRVDAELHVEASVIWERHADLLLAQRDPDHSLARVVVDVDDPVPALLSHSGPRDLLVVGTRGEGRLAGLIAGSVARGVLDAMPCDVLVVPRHLAAPVTARADEGLASVGDA</sequence>
<comment type="similarity">
    <text evidence="1">Belongs to the universal stress protein A family.</text>
</comment>
<dbReference type="PANTHER" id="PTHR46268">
    <property type="entry name" value="STRESS RESPONSE PROTEIN NHAX"/>
    <property type="match status" value="1"/>
</dbReference>
<protein>
    <submittedName>
        <fullName evidence="3">Universal stress protein</fullName>
    </submittedName>
</protein>
<dbReference type="EMBL" id="BAABLO010000012">
    <property type="protein sequence ID" value="GAA4729098.1"/>
    <property type="molecule type" value="Genomic_DNA"/>
</dbReference>
<evidence type="ECO:0000313" key="4">
    <source>
        <dbReference type="Proteomes" id="UP001500556"/>
    </source>
</evidence>
<dbReference type="SUPFAM" id="SSF52402">
    <property type="entry name" value="Adenine nucleotide alpha hydrolases-like"/>
    <property type="match status" value="2"/>
</dbReference>
<dbReference type="PANTHER" id="PTHR46268:SF6">
    <property type="entry name" value="UNIVERSAL STRESS PROTEIN UP12"/>
    <property type="match status" value="1"/>
</dbReference>
<dbReference type="Pfam" id="PF00582">
    <property type="entry name" value="Usp"/>
    <property type="match status" value="2"/>
</dbReference>
<comment type="caution">
    <text evidence="3">The sequence shown here is derived from an EMBL/GenBank/DDBJ whole genome shotgun (WGS) entry which is preliminary data.</text>
</comment>
<dbReference type="InterPro" id="IPR006015">
    <property type="entry name" value="Universal_stress_UspA"/>
</dbReference>
<gene>
    <name evidence="3" type="ORF">GCM10025782_29890</name>
</gene>
<dbReference type="PRINTS" id="PR01438">
    <property type="entry name" value="UNVRSLSTRESS"/>
</dbReference>
<feature type="domain" description="UspA" evidence="2">
    <location>
        <begin position="179"/>
        <end position="303"/>
    </location>
</feature>
<dbReference type="InterPro" id="IPR014729">
    <property type="entry name" value="Rossmann-like_a/b/a_fold"/>
</dbReference>
<feature type="domain" description="UspA" evidence="2">
    <location>
        <begin position="18"/>
        <end position="149"/>
    </location>
</feature>
<evidence type="ECO:0000313" key="3">
    <source>
        <dbReference type="EMBL" id="GAA4729098.1"/>
    </source>
</evidence>
<organism evidence="3 4">
    <name type="scientific">Pedococcus ginsenosidimutans</name>
    <dbReference type="NCBI Taxonomy" id="490570"/>
    <lineage>
        <taxon>Bacteria</taxon>
        <taxon>Bacillati</taxon>
        <taxon>Actinomycetota</taxon>
        <taxon>Actinomycetes</taxon>
        <taxon>Micrococcales</taxon>
        <taxon>Intrasporangiaceae</taxon>
        <taxon>Pedococcus</taxon>
    </lineage>
</organism>
<dbReference type="RefSeq" id="WP_345504556.1">
    <property type="nucleotide sequence ID" value="NZ_BAABLO010000012.1"/>
</dbReference>
<dbReference type="CDD" id="cd00293">
    <property type="entry name" value="USP-like"/>
    <property type="match status" value="1"/>
</dbReference>